<comment type="caution">
    <text evidence="2">The sequence shown here is derived from an EMBL/GenBank/DDBJ whole genome shotgun (WGS) entry which is preliminary data.</text>
</comment>
<evidence type="ECO:0000313" key="3">
    <source>
        <dbReference type="Proteomes" id="UP001152607"/>
    </source>
</evidence>
<accession>A0A9W4XJ90</accession>
<reference evidence="2" key="1">
    <citation type="submission" date="2023-01" db="EMBL/GenBank/DDBJ databases">
        <authorList>
            <person name="Van Ghelder C."/>
            <person name="Rancurel C."/>
        </authorList>
    </citation>
    <scope>NUCLEOTIDE SEQUENCE</scope>
    <source>
        <strain evidence="2">CNCM I-4278</strain>
    </source>
</reference>
<evidence type="ECO:0000313" key="2">
    <source>
        <dbReference type="EMBL" id="CAI6333663.1"/>
    </source>
</evidence>
<keyword evidence="1" id="KW-0472">Membrane</keyword>
<protein>
    <submittedName>
        <fullName evidence="2">Uncharacterized protein</fullName>
    </submittedName>
</protein>
<feature type="transmembrane region" description="Helical" evidence="1">
    <location>
        <begin position="12"/>
        <end position="32"/>
    </location>
</feature>
<name>A0A9W4XJ90_9PLEO</name>
<evidence type="ECO:0000256" key="1">
    <source>
        <dbReference type="SAM" id="Phobius"/>
    </source>
</evidence>
<dbReference type="Proteomes" id="UP001152607">
    <property type="component" value="Unassembled WGS sequence"/>
</dbReference>
<dbReference type="AlphaFoldDB" id="A0A9W4XJ90"/>
<organism evidence="2 3">
    <name type="scientific">Periconia digitata</name>
    <dbReference type="NCBI Taxonomy" id="1303443"/>
    <lineage>
        <taxon>Eukaryota</taxon>
        <taxon>Fungi</taxon>
        <taxon>Dikarya</taxon>
        <taxon>Ascomycota</taxon>
        <taxon>Pezizomycotina</taxon>
        <taxon>Dothideomycetes</taxon>
        <taxon>Pleosporomycetidae</taxon>
        <taxon>Pleosporales</taxon>
        <taxon>Massarineae</taxon>
        <taxon>Periconiaceae</taxon>
        <taxon>Periconia</taxon>
    </lineage>
</organism>
<sequence length="75" mass="8284">MTPRITDNFSQFFGFFAELSFTPTSPAFAVILPGARTSARSRDAFDQCIHSTSLLLIAMISTFPIRPSSDYMSAK</sequence>
<dbReference type="EMBL" id="CAOQHR010000004">
    <property type="protein sequence ID" value="CAI6333663.1"/>
    <property type="molecule type" value="Genomic_DNA"/>
</dbReference>
<gene>
    <name evidence="2" type="ORF">PDIGIT_LOCUS6711</name>
</gene>
<proteinExistence type="predicted"/>
<keyword evidence="1" id="KW-0812">Transmembrane</keyword>
<keyword evidence="3" id="KW-1185">Reference proteome</keyword>
<keyword evidence="1" id="KW-1133">Transmembrane helix</keyword>